<dbReference type="GO" id="GO:0006355">
    <property type="term" value="P:regulation of DNA-templated transcription"/>
    <property type="evidence" value="ECO:0007669"/>
    <property type="project" value="InterPro"/>
</dbReference>
<protein>
    <submittedName>
        <fullName evidence="2">Antirepressor</fullName>
    </submittedName>
</protein>
<evidence type="ECO:0000259" key="1">
    <source>
        <dbReference type="PROSITE" id="PS51500"/>
    </source>
</evidence>
<proteinExistence type="predicted"/>
<gene>
    <name evidence="2" type="ORF">AXI58_04750</name>
</gene>
<dbReference type="GO" id="GO:0046983">
    <property type="term" value="F:protein dimerization activity"/>
    <property type="evidence" value="ECO:0007669"/>
    <property type="project" value="InterPro"/>
</dbReference>
<dbReference type="AlphaFoldDB" id="A0A150F1Z2"/>
<organism evidence="2 3">
    <name type="scientific">Bacillus nakamurai</name>
    <dbReference type="NCBI Taxonomy" id="1793963"/>
    <lineage>
        <taxon>Bacteria</taxon>
        <taxon>Bacillati</taxon>
        <taxon>Bacillota</taxon>
        <taxon>Bacilli</taxon>
        <taxon>Bacillales</taxon>
        <taxon>Bacillaceae</taxon>
        <taxon>Bacillus</taxon>
    </lineage>
</organism>
<reference evidence="3" key="1">
    <citation type="submission" date="2016-02" db="EMBL/GenBank/DDBJ databases">
        <authorList>
            <person name="Dunlap C."/>
        </authorList>
    </citation>
    <scope>NUCLEOTIDE SEQUENCE [LARGE SCALE GENOMIC DNA]</scope>
    <source>
        <strain evidence="3">NRRL B-41092</strain>
    </source>
</reference>
<feature type="domain" description="Sin" evidence="1">
    <location>
        <begin position="1"/>
        <end position="38"/>
    </location>
</feature>
<dbReference type="InterPro" id="IPR036281">
    <property type="entry name" value="SinR/SinI_dimer_dom_sf"/>
</dbReference>
<accession>A0A150F1Z2</accession>
<dbReference type="PROSITE" id="PS51500">
    <property type="entry name" value="SIN"/>
    <property type="match status" value="1"/>
</dbReference>
<dbReference type="Proteomes" id="UP000075430">
    <property type="component" value="Unassembled WGS sequence"/>
</dbReference>
<comment type="caution">
    <text evidence="2">The sequence shown here is derived from an EMBL/GenBank/DDBJ whole genome shotgun (WGS) entry which is preliminary data.</text>
</comment>
<evidence type="ECO:0000313" key="2">
    <source>
        <dbReference type="EMBL" id="KXZ12995.1"/>
    </source>
</evidence>
<name>A0A150F1Z2_9BACI</name>
<dbReference type="RefSeq" id="WP_061523224.1">
    <property type="nucleotide sequence ID" value="NZ_JAJJBV010000015.1"/>
</dbReference>
<evidence type="ECO:0000313" key="3">
    <source>
        <dbReference type="Proteomes" id="UP000075430"/>
    </source>
</evidence>
<dbReference type="Pfam" id="PF08671">
    <property type="entry name" value="SinI"/>
    <property type="match status" value="1"/>
</dbReference>
<dbReference type="EMBL" id="LSBA01000039">
    <property type="protein sequence ID" value="KXZ12995.1"/>
    <property type="molecule type" value="Genomic_DNA"/>
</dbReference>
<keyword evidence="3" id="KW-1185">Reference proteome</keyword>
<dbReference type="SUPFAM" id="SSF47406">
    <property type="entry name" value="SinR repressor dimerisation domain-like"/>
    <property type="match status" value="1"/>
</dbReference>
<dbReference type="OrthoDB" id="2936084at2"/>
<sequence>MKTHALKDVDQDWHLLIQEARIMGLHIDDVRRFLNAEKAVKKKTLMKNTIRQP</sequence>
<dbReference type="InterPro" id="IPR010981">
    <property type="entry name" value="SinR/SinI_dimer_dom"/>
</dbReference>